<keyword evidence="7" id="KW-0997">Cell inner membrane</keyword>
<dbReference type="RefSeq" id="WP_250199871.1">
    <property type="nucleotide sequence ID" value="NZ_CP097636.1"/>
</dbReference>
<dbReference type="InterPro" id="IPR023081">
    <property type="entry name" value="Cell_div_FtsB"/>
</dbReference>
<dbReference type="PANTHER" id="PTHR37485:SF1">
    <property type="entry name" value="CELL DIVISION PROTEIN FTSB"/>
    <property type="match status" value="1"/>
</dbReference>
<dbReference type="EMBL" id="CP097636">
    <property type="protein sequence ID" value="URI11679.1"/>
    <property type="molecule type" value="Genomic_DNA"/>
</dbReference>
<keyword evidence="2 7" id="KW-0132">Cell division</keyword>
<feature type="coiled-coil region" evidence="7">
    <location>
        <begin position="36"/>
        <end position="70"/>
    </location>
</feature>
<evidence type="ECO:0000313" key="8">
    <source>
        <dbReference type="EMBL" id="URI11679.1"/>
    </source>
</evidence>
<evidence type="ECO:0000256" key="7">
    <source>
        <dbReference type="HAMAP-Rule" id="MF_00599"/>
    </source>
</evidence>
<protein>
    <recommendedName>
        <fullName evidence="7">Cell division protein FtsB</fullName>
    </recommendedName>
</protein>
<dbReference type="HAMAP" id="MF_00599">
    <property type="entry name" value="FtsB"/>
    <property type="match status" value="1"/>
</dbReference>
<keyword evidence="4 7" id="KW-1133">Transmembrane helix</keyword>
<dbReference type="Proteomes" id="UP001056201">
    <property type="component" value="Chromosome 2"/>
</dbReference>
<evidence type="ECO:0000256" key="3">
    <source>
        <dbReference type="ARBA" id="ARBA00022692"/>
    </source>
</evidence>
<dbReference type="PANTHER" id="PTHR37485">
    <property type="entry name" value="CELL DIVISION PROTEIN FTSB"/>
    <property type="match status" value="1"/>
</dbReference>
<feature type="topological domain" description="Cytoplasmic" evidence="7">
    <location>
        <begin position="1"/>
        <end position="3"/>
    </location>
</feature>
<organism evidence="8 9">
    <name type="scientific">Aquincola tertiaricarbonis</name>
    <dbReference type="NCBI Taxonomy" id="391953"/>
    <lineage>
        <taxon>Bacteria</taxon>
        <taxon>Pseudomonadati</taxon>
        <taxon>Pseudomonadota</taxon>
        <taxon>Betaproteobacteria</taxon>
        <taxon>Burkholderiales</taxon>
        <taxon>Sphaerotilaceae</taxon>
        <taxon>Aquincola</taxon>
    </lineage>
</organism>
<keyword evidence="5 7" id="KW-0472">Membrane</keyword>
<comment type="subunit">
    <text evidence="7">Part of a complex composed of FtsB, FtsL and FtsQ.</text>
</comment>
<comment type="function">
    <text evidence="7">Essential cell division protein. May link together the upstream cell division proteins, which are predominantly cytoplasmic, with the downstream cell division proteins, which are predominantly periplasmic.</text>
</comment>
<proteinExistence type="inferred from homology"/>
<sequence>MRWITLALLALLALVQAELWFGKGGMPYVVALQTQLETQKAANRAATLRNEQLAAEVSDLKDGLEMVEEKARAELGMVKPDEILVQVASPRR</sequence>
<accession>A0ABY4SGP0</accession>
<feature type="topological domain" description="Periplasmic" evidence="7">
    <location>
        <begin position="22"/>
        <end position="92"/>
    </location>
</feature>
<evidence type="ECO:0000256" key="1">
    <source>
        <dbReference type="ARBA" id="ARBA00022475"/>
    </source>
</evidence>
<gene>
    <name evidence="7 8" type="primary">ftsB</name>
    <name evidence="8" type="ORF">MW290_22415</name>
</gene>
<comment type="subcellular location">
    <subcellularLocation>
        <location evidence="7">Cell inner membrane</location>
        <topology evidence="7">Single-pass type II membrane protein</topology>
    </subcellularLocation>
    <text evidence="7">Localizes to the division septum.</text>
</comment>
<evidence type="ECO:0000313" key="9">
    <source>
        <dbReference type="Proteomes" id="UP001056201"/>
    </source>
</evidence>
<comment type="similarity">
    <text evidence="7">Belongs to the FtsB family.</text>
</comment>
<evidence type="ECO:0000256" key="6">
    <source>
        <dbReference type="ARBA" id="ARBA00023306"/>
    </source>
</evidence>
<dbReference type="GO" id="GO:0051301">
    <property type="term" value="P:cell division"/>
    <property type="evidence" value="ECO:0007669"/>
    <property type="project" value="UniProtKB-KW"/>
</dbReference>
<keyword evidence="7" id="KW-0175">Coiled coil</keyword>
<dbReference type="InterPro" id="IPR007060">
    <property type="entry name" value="FtsL/DivIC"/>
</dbReference>
<evidence type="ECO:0000256" key="4">
    <source>
        <dbReference type="ARBA" id="ARBA00022989"/>
    </source>
</evidence>
<keyword evidence="6 7" id="KW-0131">Cell cycle</keyword>
<keyword evidence="1 7" id="KW-1003">Cell membrane</keyword>
<dbReference type="Pfam" id="PF04977">
    <property type="entry name" value="DivIC"/>
    <property type="match status" value="1"/>
</dbReference>
<dbReference type="NCBIfam" id="NF002058">
    <property type="entry name" value="PRK00888.1"/>
    <property type="match status" value="1"/>
</dbReference>
<evidence type="ECO:0000256" key="2">
    <source>
        <dbReference type="ARBA" id="ARBA00022618"/>
    </source>
</evidence>
<evidence type="ECO:0000256" key="5">
    <source>
        <dbReference type="ARBA" id="ARBA00023136"/>
    </source>
</evidence>
<name>A0ABY4SGP0_AQUTE</name>
<keyword evidence="3 7" id="KW-0812">Transmembrane</keyword>
<reference evidence="8" key="1">
    <citation type="submission" date="2022-05" db="EMBL/GenBank/DDBJ databases">
        <title>An RpoN-dependent PEP-CTERM gene is involved in floc formation of an Aquincola tertiaricarbonis strain.</title>
        <authorList>
            <person name="Qiu D."/>
            <person name="Xia M."/>
        </authorList>
    </citation>
    <scope>NUCLEOTIDE SEQUENCE</scope>
    <source>
        <strain evidence="8">RN12</strain>
    </source>
</reference>
<keyword evidence="9" id="KW-1185">Reference proteome</keyword>